<protein>
    <submittedName>
        <fullName evidence="3">Transposase</fullName>
    </submittedName>
</protein>
<dbReference type="Pfam" id="PF07282">
    <property type="entry name" value="Cas12f1-like_TNB"/>
    <property type="match status" value="1"/>
</dbReference>
<feature type="domain" description="Cas12f1-like TNB" evidence="2">
    <location>
        <begin position="24"/>
        <end position="92"/>
    </location>
</feature>
<dbReference type="EMBL" id="NIRN01000001">
    <property type="protein sequence ID" value="PHI07578.1"/>
    <property type="molecule type" value="Genomic_DNA"/>
</dbReference>
<organism evidence="3 4">
    <name type="scientific">Fusobacterium nucleatum subsp. polymorphum</name>
    <name type="common">Fusobacterium polymorphum</name>
    <dbReference type="NCBI Taxonomy" id="76857"/>
    <lineage>
        <taxon>Bacteria</taxon>
        <taxon>Fusobacteriati</taxon>
        <taxon>Fusobacteriota</taxon>
        <taxon>Fusobacteriia</taxon>
        <taxon>Fusobacteriales</taxon>
        <taxon>Fusobacteriaceae</taxon>
        <taxon>Fusobacterium</taxon>
    </lineage>
</organism>
<dbReference type="NCBIfam" id="NF040570">
    <property type="entry name" value="guided_TnpB"/>
    <property type="match status" value="1"/>
</dbReference>
<reference evidence="3 4" key="1">
    <citation type="submission" date="2017-06" db="EMBL/GenBank/DDBJ databases">
        <title>Draft genome sequence of Fusobacterium nucleatum subsp. polymorphum KCOM 1271 (=ChDC F305).</title>
        <authorList>
            <person name="Kook J.-K."/>
            <person name="Park S.-N."/>
            <person name="Lim Y.K."/>
            <person name="Roh H."/>
        </authorList>
    </citation>
    <scope>NUCLEOTIDE SEQUENCE [LARGE SCALE GENOMIC DNA]</scope>
    <source>
        <strain evidence="4">KCOM 1271 (ChDC F305)</strain>
    </source>
</reference>
<name>A0A2C6BPM5_FUSNP</name>
<keyword evidence="1" id="KW-0238">DNA-binding</keyword>
<evidence type="ECO:0000256" key="1">
    <source>
        <dbReference type="ARBA" id="ARBA00023125"/>
    </source>
</evidence>
<evidence type="ECO:0000313" key="3">
    <source>
        <dbReference type="EMBL" id="PHI07578.1"/>
    </source>
</evidence>
<gene>
    <name evidence="3" type="ORF">CBG54_11715</name>
</gene>
<dbReference type="AlphaFoldDB" id="A0A2C6BPM5"/>
<accession>A0A2C6BPM5</accession>
<dbReference type="NCBIfam" id="TIGR01766">
    <property type="entry name" value="IS200/IS605 family accessory protein TnpB-like domain"/>
    <property type="match status" value="1"/>
</dbReference>
<dbReference type="GO" id="GO:0003677">
    <property type="term" value="F:DNA binding"/>
    <property type="evidence" value="ECO:0007669"/>
    <property type="project" value="UniProtKB-KW"/>
</dbReference>
<evidence type="ECO:0000259" key="2">
    <source>
        <dbReference type="Pfam" id="PF07282"/>
    </source>
</evidence>
<comment type="caution">
    <text evidence="3">The sequence shown here is derived from an EMBL/GenBank/DDBJ whole genome shotgun (WGS) entry which is preliminary data.</text>
</comment>
<dbReference type="InterPro" id="IPR010095">
    <property type="entry name" value="Cas12f1-like_TNB"/>
</dbReference>
<sequence length="104" mass="12015">MEDLQVKNMVRNHKLARSIVDVSWSEFNRILSYKAKWYGRTIVRVDKFFASSQICNCCGNKNEEVKDLSIREWTCPVCEAVHNRDINVAKNILKEGLRILGISA</sequence>
<dbReference type="Proteomes" id="UP000224182">
    <property type="component" value="Unassembled WGS sequence"/>
</dbReference>
<proteinExistence type="predicted"/>
<evidence type="ECO:0000313" key="4">
    <source>
        <dbReference type="Proteomes" id="UP000224182"/>
    </source>
</evidence>